<gene>
    <name evidence="2" type="ORF">FK530_22560</name>
</gene>
<evidence type="ECO:0000256" key="1">
    <source>
        <dbReference type="SAM" id="MobiDB-lite"/>
    </source>
</evidence>
<evidence type="ECO:0000313" key="2">
    <source>
        <dbReference type="EMBL" id="TWS25622.1"/>
    </source>
</evidence>
<proteinExistence type="predicted"/>
<dbReference type="RefSeq" id="WP_114514748.1">
    <property type="nucleotide sequence ID" value="NZ_VIGX01000025.1"/>
</dbReference>
<feature type="compositionally biased region" description="Basic and acidic residues" evidence="1">
    <location>
        <begin position="1"/>
        <end position="29"/>
    </location>
</feature>
<organism evidence="2 3">
    <name type="scientific">Tsukamurella conjunctivitidis</name>
    <dbReference type="NCBI Taxonomy" id="2592068"/>
    <lineage>
        <taxon>Bacteria</taxon>
        <taxon>Bacillati</taxon>
        <taxon>Actinomycetota</taxon>
        <taxon>Actinomycetes</taxon>
        <taxon>Mycobacteriales</taxon>
        <taxon>Tsukamurellaceae</taxon>
        <taxon>Tsukamurella</taxon>
    </lineage>
</organism>
<name>A0A5C5RSM5_9ACTN</name>
<dbReference type="AlphaFoldDB" id="A0A5C5RSM5"/>
<dbReference type="Proteomes" id="UP000319375">
    <property type="component" value="Unassembled WGS sequence"/>
</dbReference>
<dbReference type="EMBL" id="VIGX01000025">
    <property type="protein sequence ID" value="TWS25622.1"/>
    <property type="molecule type" value="Genomic_DNA"/>
</dbReference>
<evidence type="ECO:0000313" key="3">
    <source>
        <dbReference type="Proteomes" id="UP000319375"/>
    </source>
</evidence>
<comment type="caution">
    <text evidence="2">The sequence shown here is derived from an EMBL/GenBank/DDBJ whole genome shotgun (WGS) entry which is preliminary data.</text>
</comment>
<accession>A0A5C5RSM5</accession>
<feature type="region of interest" description="Disordered" evidence="1">
    <location>
        <begin position="1"/>
        <end position="46"/>
    </location>
</feature>
<keyword evidence="3" id="KW-1185">Reference proteome</keyword>
<reference evidence="2 3" key="1">
    <citation type="submission" date="2019-06" db="EMBL/GenBank/DDBJ databases">
        <title>Tsukamurella conjunctivitidis sp. nov., Tsukamurella assacharolytica sp. nov. and Tsukamurella sputae sp. nov. isolated from patients with conjunctivitis, bacteraemia (lymphoma) and respiratory infection (sputum) in Hong Kong.</title>
        <authorList>
            <person name="Teng J.L.L."/>
            <person name="Lee H.H."/>
            <person name="Fong J.Y.H."/>
            <person name="Fok K.M.N."/>
            <person name="Lau S.K.P."/>
            <person name="Woo P.C.Y."/>
        </authorList>
    </citation>
    <scope>NUCLEOTIDE SEQUENCE [LARGE SCALE GENOMIC DNA]</scope>
    <source>
        <strain evidence="2 3">HKU72</strain>
    </source>
</reference>
<protein>
    <submittedName>
        <fullName evidence="2">Uncharacterized protein</fullName>
    </submittedName>
</protein>
<sequence>MSDEHDTTYGGCCEHHDSTAAEPRREGRVARIQTPPSRRWEPKMPDMTKLLGETVAEYRDHPPA</sequence>